<dbReference type="HOGENOM" id="CLU_046767_1_0_1"/>
<dbReference type="InterPro" id="IPR036705">
    <property type="entry name" value="Ribosyl_crysJ1_sf"/>
</dbReference>
<dbReference type="Pfam" id="PF03747">
    <property type="entry name" value="ADP_ribosyl_GH"/>
    <property type="match status" value="1"/>
</dbReference>
<reference evidence="3" key="3">
    <citation type="submission" date="2015-06" db="UniProtKB">
        <authorList>
            <consortium name="EnsemblMetazoa"/>
        </authorList>
    </citation>
    <scope>IDENTIFICATION</scope>
</reference>
<feature type="binding site" evidence="1">
    <location>
        <position position="283"/>
    </location>
    <ligand>
        <name>Mg(2+)</name>
        <dbReference type="ChEBI" id="CHEBI:18420"/>
        <label>1</label>
    </ligand>
</feature>
<evidence type="ECO:0000313" key="4">
    <source>
        <dbReference type="Proteomes" id="UP000014760"/>
    </source>
</evidence>
<protein>
    <recommendedName>
        <fullName evidence="5">ADP-ribosylglycohydrolase</fullName>
    </recommendedName>
</protein>
<evidence type="ECO:0000256" key="1">
    <source>
        <dbReference type="PIRSR" id="PIRSR605502-1"/>
    </source>
</evidence>
<dbReference type="OMA" id="NCSRANF"/>
<evidence type="ECO:0000313" key="3">
    <source>
        <dbReference type="EnsemblMetazoa" id="CapteP169948"/>
    </source>
</evidence>
<dbReference type="OrthoDB" id="524326at2759"/>
<dbReference type="PANTHER" id="PTHR16222:SF17">
    <property type="entry name" value="SELENOPROTEIN J"/>
    <property type="match status" value="1"/>
</dbReference>
<dbReference type="EMBL" id="KB310359">
    <property type="protein sequence ID" value="ELT91760.1"/>
    <property type="molecule type" value="Genomic_DNA"/>
</dbReference>
<dbReference type="AlphaFoldDB" id="R7TKX6"/>
<dbReference type="EMBL" id="AMQN01013646">
    <property type="status" value="NOT_ANNOTATED_CDS"/>
    <property type="molecule type" value="Genomic_DNA"/>
</dbReference>
<dbReference type="InterPro" id="IPR050792">
    <property type="entry name" value="ADP-ribosylglycohydrolase"/>
</dbReference>
<evidence type="ECO:0000313" key="2">
    <source>
        <dbReference type="EMBL" id="ELT91760.1"/>
    </source>
</evidence>
<dbReference type="EnsemblMetazoa" id="CapteT169948">
    <property type="protein sequence ID" value="CapteP169948"/>
    <property type="gene ID" value="CapteG169948"/>
</dbReference>
<name>R7TKX6_CAPTE</name>
<gene>
    <name evidence="2" type="ORF">CAPTEDRAFT_169948</name>
</gene>
<dbReference type="Proteomes" id="UP000014760">
    <property type="component" value="Unassembled WGS sequence"/>
</dbReference>
<keyword evidence="1" id="KW-0460">Magnesium</keyword>
<reference evidence="4" key="1">
    <citation type="submission" date="2012-12" db="EMBL/GenBank/DDBJ databases">
        <authorList>
            <person name="Hellsten U."/>
            <person name="Grimwood J."/>
            <person name="Chapman J.A."/>
            <person name="Shapiro H."/>
            <person name="Aerts A."/>
            <person name="Otillar R.P."/>
            <person name="Terry A.Y."/>
            <person name="Boore J.L."/>
            <person name="Simakov O."/>
            <person name="Marletaz F."/>
            <person name="Cho S.-J."/>
            <person name="Edsinger-Gonzales E."/>
            <person name="Havlak P."/>
            <person name="Kuo D.-H."/>
            <person name="Larsson T."/>
            <person name="Lv J."/>
            <person name="Arendt D."/>
            <person name="Savage R."/>
            <person name="Osoegawa K."/>
            <person name="de Jong P."/>
            <person name="Lindberg D.R."/>
            <person name="Seaver E.C."/>
            <person name="Weisblat D.A."/>
            <person name="Putnam N.H."/>
            <person name="Grigoriev I.V."/>
            <person name="Rokhsar D.S."/>
        </authorList>
    </citation>
    <scope>NUCLEOTIDE SEQUENCE</scope>
    <source>
        <strain evidence="4">I ESC-2004</strain>
    </source>
</reference>
<accession>R7TKX6</accession>
<dbReference type="SUPFAM" id="SSF101478">
    <property type="entry name" value="ADP-ribosylglycohydrolase"/>
    <property type="match status" value="1"/>
</dbReference>
<dbReference type="GO" id="GO:0046872">
    <property type="term" value="F:metal ion binding"/>
    <property type="evidence" value="ECO:0007669"/>
    <property type="project" value="UniProtKB-KW"/>
</dbReference>
<dbReference type="STRING" id="283909.R7TKX6"/>
<dbReference type="Gene3D" id="1.10.4080.10">
    <property type="entry name" value="ADP-ribosylation/Crystallin J1"/>
    <property type="match status" value="1"/>
</dbReference>
<dbReference type="PANTHER" id="PTHR16222">
    <property type="entry name" value="ADP-RIBOSYLGLYCOHYDROLASE"/>
    <property type="match status" value="1"/>
</dbReference>
<keyword evidence="1" id="KW-0479">Metal-binding</keyword>
<keyword evidence="4" id="KW-1185">Reference proteome</keyword>
<evidence type="ECO:0008006" key="5">
    <source>
        <dbReference type="Google" id="ProtNLM"/>
    </source>
</evidence>
<sequence length="332" mass="35922">MASNVSDRIAGSVVGAIVAEAAGAPIHWVYDPATLEKILSKYPQPEFIPDGHCPFYRLPTGRNGCVGEQALVLLESLVQCKGFDSKHLRSRMYAAFGPDSDYEVEGTVTKDQLPISGPWRPGHLKAFVANFEENEEITGSKDGPNGDAYAKLVPLVALYAGKPELEKYVIEATRMTHNNDLSVDCAIAAAKVLERLMLDGWTSKETPEQIVADVACLSPAGMKIALGAAIDAKAQPHKDAVQKFQSNCGLPQSLQTSLHAFLSAGFDTDFPSAIRPTLTACGDNLPRLMFAGACVGSRVGVDGIPKDWLDKTLKRDWIIQQAKELVSLREKK</sequence>
<dbReference type="InterPro" id="IPR005502">
    <property type="entry name" value="Ribosyl_crysJ1"/>
</dbReference>
<organism evidence="2">
    <name type="scientific">Capitella teleta</name>
    <name type="common">Polychaete worm</name>
    <dbReference type="NCBI Taxonomy" id="283909"/>
    <lineage>
        <taxon>Eukaryota</taxon>
        <taxon>Metazoa</taxon>
        <taxon>Spiralia</taxon>
        <taxon>Lophotrochozoa</taxon>
        <taxon>Annelida</taxon>
        <taxon>Polychaeta</taxon>
        <taxon>Sedentaria</taxon>
        <taxon>Scolecida</taxon>
        <taxon>Capitellidae</taxon>
        <taxon>Capitella</taxon>
    </lineage>
</organism>
<comment type="cofactor">
    <cofactor evidence="1">
        <name>Mg(2+)</name>
        <dbReference type="ChEBI" id="CHEBI:18420"/>
    </cofactor>
    <text evidence="1">Binds 2 magnesium ions per subunit.</text>
</comment>
<reference evidence="2 4" key="2">
    <citation type="journal article" date="2013" name="Nature">
        <title>Insights into bilaterian evolution from three spiralian genomes.</title>
        <authorList>
            <person name="Simakov O."/>
            <person name="Marletaz F."/>
            <person name="Cho S.J."/>
            <person name="Edsinger-Gonzales E."/>
            <person name="Havlak P."/>
            <person name="Hellsten U."/>
            <person name="Kuo D.H."/>
            <person name="Larsson T."/>
            <person name="Lv J."/>
            <person name="Arendt D."/>
            <person name="Savage R."/>
            <person name="Osoegawa K."/>
            <person name="de Jong P."/>
            <person name="Grimwood J."/>
            <person name="Chapman J.A."/>
            <person name="Shapiro H."/>
            <person name="Aerts A."/>
            <person name="Otillar R.P."/>
            <person name="Terry A.Y."/>
            <person name="Boore J.L."/>
            <person name="Grigoriev I.V."/>
            <person name="Lindberg D.R."/>
            <person name="Seaver E.C."/>
            <person name="Weisblat D.A."/>
            <person name="Putnam N.H."/>
            <person name="Rokhsar D.S."/>
        </authorList>
    </citation>
    <scope>NUCLEOTIDE SEQUENCE</scope>
    <source>
        <strain evidence="2 4">I ESC-2004</strain>
    </source>
</reference>
<proteinExistence type="predicted"/>